<accession>A0A646HNS5</accession>
<evidence type="ECO:0000313" key="2">
    <source>
        <dbReference type="Proteomes" id="UP000420635"/>
    </source>
</evidence>
<organism evidence="1 2">
    <name type="scientific">Segatella copri</name>
    <dbReference type="NCBI Taxonomy" id="165179"/>
    <lineage>
        <taxon>Bacteria</taxon>
        <taxon>Pseudomonadati</taxon>
        <taxon>Bacteroidota</taxon>
        <taxon>Bacteroidia</taxon>
        <taxon>Bacteroidales</taxon>
        <taxon>Prevotellaceae</taxon>
        <taxon>Segatella</taxon>
    </lineage>
</organism>
<comment type="caution">
    <text evidence="1">The sequence shown here is derived from an EMBL/GenBank/DDBJ whole genome shotgun (WGS) entry which is preliminary data.</text>
</comment>
<evidence type="ECO:0000313" key="1">
    <source>
        <dbReference type="EMBL" id="MQN88932.1"/>
    </source>
</evidence>
<gene>
    <name evidence="1" type="ORF">F7D59_03415</name>
</gene>
<protein>
    <submittedName>
        <fullName evidence="1">Uncharacterized protein</fullName>
    </submittedName>
</protein>
<name>A0A646HNS5_9BACT</name>
<dbReference type="Proteomes" id="UP000420635">
    <property type="component" value="Unassembled WGS sequence"/>
</dbReference>
<dbReference type="AlphaFoldDB" id="A0A646HNS5"/>
<reference evidence="2" key="1">
    <citation type="submission" date="2019-09" db="EMBL/GenBank/DDBJ databases">
        <title>Distinct polysaccharide growth profiles of human intestinal Prevotella copri isolates.</title>
        <authorList>
            <person name="Fehlner-Peach H."/>
            <person name="Magnabosco C."/>
            <person name="Raghavan V."/>
            <person name="Scher J.U."/>
            <person name="Tett A."/>
            <person name="Cox L.M."/>
            <person name="Gottsegen C."/>
            <person name="Watters A."/>
            <person name="Wiltshire- Gordon J.D."/>
            <person name="Segata N."/>
            <person name="Bonneau R."/>
            <person name="Littman D.R."/>
        </authorList>
    </citation>
    <scope>NUCLEOTIDE SEQUENCE [LARGE SCALE GENOMIC DNA]</scope>
    <source>
        <strain evidence="2">iP54</strain>
    </source>
</reference>
<dbReference type="EMBL" id="VZBQ01000040">
    <property type="protein sequence ID" value="MQN88932.1"/>
    <property type="molecule type" value="Genomic_DNA"/>
</dbReference>
<proteinExistence type="predicted"/>
<sequence length="275" mass="31577">MNKKAIIVIALFFFIGNAIAVRHVGYDTEVCGANTMVSDEDDYQKEIIAKFGDLYFDSSENPEETTSGMAMWCTQQEKRYKNNIAVYSAKLSSLPLQPILKDCIKQETDCWNKLQASLNKFDAMYLRLCYYTGGTMGNICQADAPMNIAFIRMSCLEDDYDLFANKQKPTYLMMKVIDTSVWSKELQEDLATVKYETQDKELIKSYGSASEYKQLYCQLEKYAIDTKTLLAGWVTQRRNAEQLLSDSQQGNYRNHTLMVVNALAYHLYNNRTFGE</sequence>
<dbReference type="RefSeq" id="WP_153114069.1">
    <property type="nucleotide sequence ID" value="NZ_VZAS01000182.1"/>
</dbReference>